<accession>A0A2M7FYF7</accession>
<evidence type="ECO:0008006" key="3">
    <source>
        <dbReference type="Google" id="ProtNLM"/>
    </source>
</evidence>
<evidence type="ECO:0000313" key="1">
    <source>
        <dbReference type="EMBL" id="PIW14282.1"/>
    </source>
</evidence>
<dbReference type="AlphaFoldDB" id="A0A2M7FYF7"/>
<gene>
    <name evidence="1" type="ORF">COW36_21950</name>
</gene>
<sequence>MQKPSSTRQKIDRVLQSKLLLDASPTLTDVYTLINQLSSDVLDLYPHIACRTQCNTCCKGTSMPVASPAEWAILHDYLLRFWSEEQRAALVQRIENLFLLHAESLWAVHDTIQQDADMSKVEKFAEILPQLADTQCPFLVDETCSAYAGRPAKCRAHGGFLFVFQEHVQLHACQSEVEKMEAFMENQGTRKVVMPVWNPFEEKIVQVFNAPGATSTILAIWVKSHIVEGRLAEEANLNPDFQALRSSKR</sequence>
<evidence type="ECO:0000313" key="2">
    <source>
        <dbReference type="Proteomes" id="UP000231019"/>
    </source>
</evidence>
<comment type="caution">
    <text evidence="1">The sequence shown here is derived from an EMBL/GenBank/DDBJ whole genome shotgun (WGS) entry which is preliminary data.</text>
</comment>
<organism evidence="1 2">
    <name type="scientific">bacterium (Candidatus Blackallbacteria) CG17_big_fil_post_rev_8_21_14_2_50_48_46</name>
    <dbReference type="NCBI Taxonomy" id="2014261"/>
    <lineage>
        <taxon>Bacteria</taxon>
        <taxon>Candidatus Blackallbacteria</taxon>
    </lineage>
</organism>
<proteinExistence type="predicted"/>
<dbReference type="EMBL" id="PFFQ01000061">
    <property type="protein sequence ID" value="PIW14282.1"/>
    <property type="molecule type" value="Genomic_DNA"/>
</dbReference>
<protein>
    <recommendedName>
        <fullName evidence="3">Zinc/iron-chelating domain-containing protein</fullName>
    </recommendedName>
</protein>
<dbReference type="Proteomes" id="UP000231019">
    <property type="component" value="Unassembled WGS sequence"/>
</dbReference>
<reference evidence="1 2" key="1">
    <citation type="submission" date="2017-09" db="EMBL/GenBank/DDBJ databases">
        <title>Depth-based differentiation of microbial function through sediment-hosted aquifers and enrichment of novel symbionts in the deep terrestrial subsurface.</title>
        <authorList>
            <person name="Probst A.J."/>
            <person name="Ladd B."/>
            <person name="Jarett J.K."/>
            <person name="Geller-Mcgrath D.E."/>
            <person name="Sieber C.M."/>
            <person name="Emerson J.B."/>
            <person name="Anantharaman K."/>
            <person name="Thomas B.C."/>
            <person name="Malmstrom R."/>
            <person name="Stieglmeier M."/>
            <person name="Klingl A."/>
            <person name="Woyke T."/>
            <person name="Ryan C.M."/>
            <person name="Banfield J.F."/>
        </authorList>
    </citation>
    <scope>NUCLEOTIDE SEQUENCE [LARGE SCALE GENOMIC DNA]</scope>
    <source>
        <strain evidence="1">CG17_big_fil_post_rev_8_21_14_2_50_48_46</strain>
    </source>
</reference>
<name>A0A2M7FYF7_9BACT</name>